<dbReference type="InterPro" id="IPR010921">
    <property type="entry name" value="Trp_repressor/repl_initiator"/>
</dbReference>
<dbReference type="InterPro" id="IPR027417">
    <property type="entry name" value="P-loop_NTPase"/>
</dbReference>
<dbReference type="OrthoDB" id="3193269at2"/>
<dbReference type="Proteomes" id="UP000267187">
    <property type="component" value="Unassembled WGS sequence"/>
</dbReference>
<dbReference type="EMBL" id="REFJ01000001">
    <property type="protein sequence ID" value="RMA82630.1"/>
    <property type="molecule type" value="Genomic_DNA"/>
</dbReference>
<dbReference type="SUPFAM" id="SSF52540">
    <property type="entry name" value="P-loop containing nucleoside triphosphate hydrolases"/>
    <property type="match status" value="1"/>
</dbReference>
<proteinExistence type="predicted"/>
<name>A0A3M0ACH4_9GAMM</name>
<feature type="domain" description="Schlafen group 3-like DNA/RNA helicase" evidence="1">
    <location>
        <begin position="262"/>
        <end position="607"/>
    </location>
</feature>
<comment type="caution">
    <text evidence="2">The sequence shown here is derived from an EMBL/GenBank/DDBJ whole genome shotgun (WGS) entry which is preliminary data.</text>
</comment>
<evidence type="ECO:0000259" key="1">
    <source>
        <dbReference type="Pfam" id="PF09848"/>
    </source>
</evidence>
<keyword evidence="3" id="KW-1185">Reference proteome</keyword>
<dbReference type="AlphaFoldDB" id="A0A3M0ACH4"/>
<dbReference type="RefSeq" id="WP_121875946.1">
    <property type="nucleotide sequence ID" value="NZ_REFJ01000001.1"/>
</dbReference>
<organism evidence="2 3">
    <name type="scientific">Umboniibacter marinipuniceus</name>
    <dbReference type="NCBI Taxonomy" id="569599"/>
    <lineage>
        <taxon>Bacteria</taxon>
        <taxon>Pseudomonadati</taxon>
        <taxon>Pseudomonadota</taxon>
        <taxon>Gammaproteobacteria</taxon>
        <taxon>Cellvibrionales</taxon>
        <taxon>Cellvibrionaceae</taxon>
        <taxon>Umboniibacter</taxon>
    </lineage>
</organism>
<protein>
    <recommendedName>
        <fullName evidence="1">Schlafen group 3-like DNA/RNA helicase domain-containing protein</fullName>
    </recommendedName>
</protein>
<dbReference type="Gene3D" id="3.40.50.300">
    <property type="entry name" value="P-loop containing nucleotide triphosphate hydrolases"/>
    <property type="match status" value="1"/>
</dbReference>
<dbReference type="GO" id="GO:0043565">
    <property type="term" value="F:sequence-specific DNA binding"/>
    <property type="evidence" value="ECO:0007669"/>
    <property type="project" value="InterPro"/>
</dbReference>
<evidence type="ECO:0000313" key="2">
    <source>
        <dbReference type="EMBL" id="RMA82630.1"/>
    </source>
</evidence>
<reference evidence="2 3" key="1">
    <citation type="submission" date="2018-10" db="EMBL/GenBank/DDBJ databases">
        <title>Genomic Encyclopedia of Type Strains, Phase IV (KMG-IV): sequencing the most valuable type-strain genomes for metagenomic binning, comparative biology and taxonomic classification.</title>
        <authorList>
            <person name="Goeker M."/>
        </authorList>
    </citation>
    <scope>NUCLEOTIDE SEQUENCE [LARGE SCALE GENOMIC DNA]</scope>
    <source>
        <strain evidence="2 3">DSM 25080</strain>
    </source>
</reference>
<evidence type="ECO:0000313" key="3">
    <source>
        <dbReference type="Proteomes" id="UP000267187"/>
    </source>
</evidence>
<sequence length="676" mass="75586">MIVYSQSKAQFVTDASSDAIANIVEEKVLQRLGTKVAKNELLSWKNSLTHMGNVLNHASIPDDAGVAIEYNIPLTSKRIDLVLTGENQNQQSTAVIIELKQWSEVESTPLDGIVKTYLGGGLRTTNHPSYQAWSYAAHIEDYNATVRQMNAKLVPCAHLHNLTNRDAINDPCYSDHVLKAPVFIKSDFAKLQKFLAEHIRYGDKTDLMYRIEHGKIKPSKNLADSLASMISGNQEFILLDDQKVCYEEVLQALTTATQKPHKQVVVIKGGPGTGKSVLAINLLVEATKRQAVAQYISRNSAPREVFKSKLTGTLKKTNIDNLFKGSGSYVNSDENFFDLLLVDEAHRLNEKSGMFQNLGENQIKEIISAAKCSVFFIDEAQRIHIKDIGSVDAIKQWASLLNAEVIELDLKSQFRCNGSDAYLAWLDNTLNIRETANIKLDTEEFDLQVLDSPDELEHIIKAKNLINNKARIVAGYCWNWTSKKDPKAYDIAFEGFEFKARWNLADYGMHWIIHEESVSEVGCIHTCQGLELDYVGVIIGPDLIIRDGEVITNGLARSSQDQTLKGFKKLLKENPTLAHQRADEIIKNTYRTLLTRGQKGAYVYSEDAETRAYFKTALAQKFKRSELPPVIKKEIVDTVRGDASKVAECAAKYGVEVDEIRGWVAKAEAAMLASLE</sequence>
<dbReference type="Pfam" id="PF09848">
    <property type="entry name" value="SLFN-g3_helicase"/>
    <property type="match status" value="1"/>
</dbReference>
<accession>A0A3M0ACH4</accession>
<gene>
    <name evidence="2" type="ORF">DFR27_0581</name>
</gene>
<dbReference type="InterPro" id="IPR018647">
    <property type="entry name" value="SLFN_3-like_DNA/RNA_helicase"/>
</dbReference>
<dbReference type="SUPFAM" id="SSF48295">
    <property type="entry name" value="TrpR-like"/>
    <property type="match status" value="1"/>
</dbReference>